<gene>
    <name evidence="8" type="ORF">CSSPJE1EN2_LOCUS3705</name>
</gene>
<evidence type="ECO:0000259" key="7">
    <source>
        <dbReference type="PROSITE" id="PS50192"/>
    </source>
</evidence>
<feature type="domain" description="T-SNARE coiled-coil homology" evidence="7">
    <location>
        <begin position="307"/>
        <end position="369"/>
    </location>
</feature>
<evidence type="ECO:0000256" key="2">
    <source>
        <dbReference type="ARBA" id="ARBA00009480"/>
    </source>
</evidence>
<evidence type="ECO:0000256" key="4">
    <source>
        <dbReference type="ARBA" id="ARBA00022927"/>
    </source>
</evidence>
<feature type="compositionally biased region" description="Basic and acidic residues" evidence="6">
    <location>
        <begin position="1"/>
        <end position="22"/>
    </location>
</feature>
<organism evidence="8 9">
    <name type="scientific">Sphagnum jensenii</name>
    <dbReference type="NCBI Taxonomy" id="128206"/>
    <lineage>
        <taxon>Eukaryota</taxon>
        <taxon>Viridiplantae</taxon>
        <taxon>Streptophyta</taxon>
        <taxon>Embryophyta</taxon>
        <taxon>Bryophyta</taxon>
        <taxon>Sphagnophytina</taxon>
        <taxon>Sphagnopsida</taxon>
        <taxon>Sphagnales</taxon>
        <taxon>Sphagnaceae</taxon>
        <taxon>Sphagnum</taxon>
    </lineage>
</organism>
<dbReference type="Pfam" id="PF12352">
    <property type="entry name" value="V-SNARE_C"/>
    <property type="match status" value="1"/>
</dbReference>
<dbReference type="SUPFAM" id="SSF58038">
    <property type="entry name" value="SNARE fusion complex"/>
    <property type="match status" value="2"/>
</dbReference>
<keyword evidence="3" id="KW-0813">Transport</keyword>
<feature type="region of interest" description="Disordered" evidence="6">
    <location>
        <begin position="1"/>
        <end position="164"/>
    </location>
</feature>
<keyword evidence="9" id="KW-1185">Reference proteome</keyword>
<feature type="compositionally biased region" description="Basic and acidic residues" evidence="6">
    <location>
        <begin position="265"/>
        <end position="279"/>
    </location>
</feature>
<proteinExistence type="inferred from homology"/>
<dbReference type="SMART" id="SM00397">
    <property type="entry name" value="t_SNARE"/>
    <property type="match status" value="2"/>
</dbReference>
<name>A0ABP1ADU4_9BRYO</name>
<dbReference type="InterPro" id="IPR044766">
    <property type="entry name" value="NPSN/SNAP25-like_N_SNARE"/>
</dbReference>
<reference evidence="8" key="1">
    <citation type="submission" date="2024-03" db="EMBL/GenBank/DDBJ databases">
        <authorList>
            <consortium name="ELIXIR-Norway"/>
            <consortium name="Elixir Norway"/>
        </authorList>
    </citation>
    <scope>NUCLEOTIDE SEQUENCE</scope>
</reference>
<evidence type="ECO:0000256" key="1">
    <source>
        <dbReference type="ARBA" id="ARBA00004370"/>
    </source>
</evidence>
<protein>
    <recommendedName>
        <fullName evidence="7">t-SNARE coiled-coil homology domain-containing protein</fullName>
    </recommendedName>
</protein>
<dbReference type="Gene3D" id="1.20.5.110">
    <property type="match status" value="2"/>
</dbReference>
<dbReference type="InterPro" id="IPR000727">
    <property type="entry name" value="T_SNARE_dom"/>
</dbReference>
<feature type="compositionally biased region" description="Basic and acidic residues" evidence="6">
    <location>
        <begin position="96"/>
        <end position="112"/>
    </location>
</feature>
<evidence type="ECO:0000256" key="3">
    <source>
        <dbReference type="ARBA" id="ARBA00022448"/>
    </source>
</evidence>
<dbReference type="EMBL" id="OZ023712">
    <property type="protein sequence ID" value="CAK9860710.1"/>
    <property type="molecule type" value="Genomic_DNA"/>
</dbReference>
<evidence type="ECO:0000313" key="9">
    <source>
        <dbReference type="Proteomes" id="UP001497522"/>
    </source>
</evidence>
<dbReference type="PANTHER" id="PTHR19305:SF9">
    <property type="entry name" value="SYNAPTOSOMAL-ASSOCIATED PROTEIN 29"/>
    <property type="match status" value="1"/>
</dbReference>
<accession>A0ABP1ADU4</accession>
<keyword evidence="4" id="KW-0653">Protein transport</keyword>
<evidence type="ECO:0000256" key="5">
    <source>
        <dbReference type="ARBA" id="ARBA00023136"/>
    </source>
</evidence>
<evidence type="ECO:0000313" key="8">
    <source>
        <dbReference type="EMBL" id="CAK9860710.1"/>
    </source>
</evidence>
<feature type="region of interest" description="Disordered" evidence="6">
    <location>
        <begin position="258"/>
        <end position="301"/>
    </location>
</feature>
<dbReference type="PANTHER" id="PTHR19305">
    <property type="entry name" value="SYNAPTOSOMAL ASSOCIATED PROTEIN"/>
    <property type="match status" value="1"/>
</dbReference>
<sequence length="372" mass="41017">MATDVSRRVLYGRERKTSKENPFDSDEEESTISTNKSRNGGGNPFDDEVGLPPRGGLKGKPKNHSTGSLGSRIPFSSDDEASKPPRHSSLGGLDDDERRTSRTRNARKESVRRGPTSSSSSHTDELFSYGDSKPKSGGYHQNDGAHVVDGMYDSHQPPQGGEEEEYVNQAVQDLEKYALKKSQDTTSTIKNCVRVAEDTMGIGVQTLITLHDQGIQIERTHEKAVDIDQHLSRGEKLLGSLGGVFSKTWKPKKTRKITGPMIGRADNHQQKESPADREALGLNGEPMKKRSGGSGMHDQTTVRGQLDAERDTQDNMLEELSTAISQMKEMSMDLNVEIKRQAPGIDHLSDDIEELGSRVKGANVRGQRLLRR</sequence>
<evidence type="ECO:0000256" key="6">
    <source>
        <dbReference type="SAM" id="MobiDB-lite"/>
    </source>
</evidence>
<dbReference type="CDD" id="cd15861">
    <property type="entry name" value="SNARE_SNAP25N_23N_29N_SEC9N"/>
    <property type="match status" value="1"/>
</dbReference>
<dbReference type="CDD" id="cd15841">
    <property type="entry name" value="SNARE_Qc"/>
    <property type="match status" value="1"/>
</dbReference>
<comment type="subcellular location">
    <subcellularLocation>
        <location evidence="1">Membrane</location>
    </subcellularLocation>
</comment>
<dbReference type="PROSITE" id="PS50192">
    <property type="entry name" value="T_SNARE"/>
    <property type="match status" value="1"/>
</dbReference>
<keyword evidence="5" id="KW-0472">Membrane</keyword>
<comment type="similarity">
    <text evidence="2">Belongs to the SNAP-25 family.</text>
</comment>
<dbReference type="Proteomes" id="UP001497522">
    <property type="component" value="Chromosome 11"/>
</dbReference>